<evidence type="ECO:0000313" key="9">
    <source>
        <dbReference type="Proteomes" id="UP000543642"/>
    </source>
</evidence>
<sequence length="156" mass="17074">MKYLFQFTIIGVITAIGELLNLLLPLPVPASIYGLVLLFAALCLKIIKLSQVEQAADFFLAIMPILFVPSTVNLMNYWGVLKSNVVGLVITCILSTVGVMGLTGTLAQLIMKKNTSRKISEEALDEMEAAEVPILESEGVYEENEEKTEKGGKDHE</sequence>
<protein>
    <submittedName>
        <fullName evidence="8">Holin-like protein</fullName>
    </submittedName>
</protein>
<evidence type="ECO:0000256" key="6">
    <source>
        <dbReference type="SAM" id="MobiDB-lite"/>
    </source>
</evidence>
<keyword evidence="3 7" id="KW-0812">Transmembrane</keyword>
<organism evidence="8 9">
    <name type="scientific">Catenibacillus scindens</name>
    <dbReference type="NCBI Taxonomy" id="673271"/>
    <lineage>
        <taxon>Bacteria</taxon>
        <taxon>Bacillati</taxon>
        <taxon>Bacillota</taxon>
        <taxon>Clostridia</taxon>
        <taxon>Lachnospirales</taxon>
        <taxon>Lachnospiraceae</taxon>
        <taxon>Catenibacillus</taxon>
    </lineage>
</organism>
<dbReference type="AlphaFoldDB" id="A0A7W8H989"/>
<feature type="transmembrane region" description="Helical" evidence="7">
    <location>
        <begin position="85"/>
        <end position="110"/>
    </location>
</feature>
<feature type="transmembrane region" description="Helical" evidence="7">
    <location>
        <begin position="7"/>
        <end position="24"/>
    </location>
</feature>
<dbReference type="EMBL" id="JACHFW010000004">
    <property type="protein sequence ID" value="MBB5264241.1"/>
    <property type="molecule type" value="Genomic_DNA"/>
</dbReference>
<accession>A0A7W8H989</accession>
<evidence type="ECO:0000256" key="2">
    <source>
        <dbReference type="ARBA" id="ARBA00022475"/>
    </source>
</evidence>
<gene>
    <name evidence="8" type="ORF">HNP82_001352</name>
</gene>
<feature type="transmembrane region" description="Helical" evidence="7">
    <location>
        <begin position="59"/>
        <end position="79"/>
    </location>
</feature>
<proteinExistence type="predicted"/>
<dbReference type="Proteomes" id="UP000543642">
    <property type="component" value="Unassembled WGS sequence"/>
</dbReference>
<evidence type="ECO:0000256" key="4">
    <source>
        <dbReference type="ARBA" id="ARBA00022989"/>
    </source>
</evidence>
<evidence type="ECO:0000256" key="3">
    <source>
        <dbReference type="ARBA" id="ARBA00022692"/>
    </source>
</evidence>
<comment type="subcellular location">
    <subcellularLocation>
        <location evidence="1">Cell membrane</location>
        <topology evidence="1">Multi-pass membrane protein</topology>
    </subcellularLocation>
</comment>
<feature type="transmembrane region" description="Helical" evidence="7">
    <location>
        <begin position="30"/>
        <end position="47"/>
    </location>
</feature>
<feature type="compositionally biased region" description="Basic and acidic residues" evidence="6">
    <location>
        <begin position="147"/>
        <end position="156"/>
    </location>
</feature>
<comment type="caution">
    <text evidence="8">The sequence shown here is derived from an EMBL/GenBank/DDBJ whole genome shotgun (WGS) entry which is preliminary data.</text>
</comment>
<evidence type="ECO:0000313" key="8">
    <source>
        <dbReference type="EMBL" id="MBB5264241.1"/>
    </source>
</evidence>
<dbReference type="Pfam" id="PF03788">
    <property type="entry name" value="LrgA"/>
    <property type="match status" value="1"/>
</dbReference>
<name>A0A7W8H989_9FIRM</name>
<evidence type="ECO:0000256" key="1">
    <source>
        <dbReference type="ARBA" id="ARBA00004651"/>
    </source>
</evidence>
<dbReference type="GO" id="GO:0005886">
    <property type="term" value="C:plasma membrane"/>
    <property type="evidence" value="ECO:0007669"/>
    <property type="project" value="UniProtKB-SubCell"/>
</dbReference>
<keyword evidence="9" id="KW-1185">Reference proteome</keyword>
<evidence type="ECO:0000256" key="5">
    <source>
        <dbReference type="ARBA" id="ARBA00023136"/>
    </source>
</evidence>
<dbReference type="InterPro" id="IPR005538">
    <property type="entry name" value="LrgA/CidA"/>
</dbReference>
<keyword evidence="5 7" id="KW-0472">Membrane</keyword>
<dbReference type="PANTHER" id="PTHR33931:SF2">
    <property type="entry name" value="HOLIN-LIKE PROTEIN CIDA"/>
    <property type="match status" value="1"/>
</dbReference>
<feature type="region of interest" description="Disordered" evidence="6">
    <location>
        <begin position="130"/>
        <end position="156"/>
    </location>
</feature>
<keyword evidence="4 7" id="KW-1133">Transmembrane helix</keyword>
<dbReference type="RefSeq" id="WP_183772760.1">
    <property type="nucleotide sequence ID" value="NZ_CAWVEG010000224.1"/>
</dbReference>
<evidence type="ECO:0000256" key="7">
    <source>
        <dbReference type="SAM" id="Phobius"/>
    </source>
</evidence>
<dbReference type="PANTHER" id="PTHR33931">
    <property type="entry name" value="HOLIN-LIKE PROTEIN CIDA-RELATED"/>
    <property type="match status" value="1"/>
</dbReference>
<keyword evidence="2" id="KW-1003">Cell membrane</keyword>
<reference evidence="8 9" key="1">
    <citation type="submission" date="2020-08" db="EMBL/GenBank/DDBJ databases">
        <title>Genomic Encyclopedia of Type Strains, Phase IV (KMG-IV): sequencing the most valuable type-strain genomes for metagenomic binning, comparative biology and taxonomic classification.</title>
        <authorList>
            <person name="Goeker M."/>
        </authorList>
    </citation>
    <scope>NUCLEOTIDE SEQUENCE [LARGE SCALE GENOMIC DNA]</scope>
    <source>
        <strain evidence="8 9">DSM 106146</strain>
    </source>
</reference>